<dbReference type="AlphaFoldDB" id="A0A9P1PZP8"/>
<gene>
    <name evidence="2" type="ORF">ERS137939_04380</name>
</gene>
<name>A0A9P1PZP8_YEREN</name>
<dbReference type="Proteomes" id="UP000041356">
    <property type="component" value="Unassembled WGS sequence"/>
</dbReference>
<feature type="domain" description="Tn3 transposase DDE" evidence="1">
    <location>
        <begin position="2"/>
        <end position="76"/>
    </location>
</feature>
<dbReference type="GO" id="GO:0006313">
    <property type="term" value="P:DNA transposition"/>
    <property type="evidence" value="ECO:0007669"/>
    <property type="project" value="InterPro"/>
</dbReference>
<dbReference type="GO" id="GO:0004803">
    <property type="term" value="F:transposase activity"/>
    <property type="evidence" value="ECO:0007669"/>
    <property type="project" value="InterPro"/>
</dbReference>
<comment type="caution">
    <text evidence="2">The sequence shown here is derived from an EMBL/GenBank/DDBJ whole genome shotgun (WGS) entry which is preliminary data.</text>
</comment>
<dbReference type="Pfam" id="PF01526">
    <property type="entry name" value="DDE_Tnp_Tn3"/>
    <property type="match status" value="1"/>
</dbReference>
<evidence type="ECO:0000313" key="2">
    <source>
        <dbReference type="EMBL" id="CNG58046.1"/>
    </source>
</evidence>
<sequence>MRDIRRIKRSLYMLAPSLRRRVQMWLNKGEARNALARAVFMFRLGEIIDRELENKSYQASGLTLLTAAISLWNTVY</sequence>
<organism evidence="2 3">
    <name type="scientific">Yersinia enterocolitica</name>
    <dbReference type="NCBI Taxonomy" id="630"/>
    <lineage>
        <taxon>Bacteria</taxon>
        <taxon>Pseudomonadati</taxon>
        <taxon>Pseudomonadota</taxon>
        <taxon>Gammaproteobacteria</taxon>
        <taxon>Enterobacterales</taxon>
        <taxon>Yersiniaceae</taxon>
        <taxon>Yersinia</taxon>
    </lineage>
</organism>
<protein>
    <submittedName>
        <fullName evidence="2">Transposase</fullName>
    </submittedName>
</protein>
<reference evidence="2 3" key="1">
    <citation type="submission" date="2015-03" db="EMBL/GenBank/DDBJ databases">
        <authorList>
            <consortium name="Pathogen Informatics"/>
            <person name="Murphy D."/>
        </authorList>
    </citation>
    <scope>NUCLEOTIDE SEQUENCE [LARGE SCALE GENOMIC DNA]</scope>
    <source>
        <strain evidence="2 3">IP27818</strain>
    </source>
</reference>
<accession>A0A9P1PZP8</accession>
<dbReference type="EMBL" id="CPZF01000018">
    <property type="protein sequence ID" value="CNG58046.1"/>
    <property type="molecule type" value="Genomic_DNA"/>
</dbReference>
<evidence type="ECO:0000259" key="1">
    <source>
        <dbReference type="Pfam" id="PF01526"/>
    </source>
</evidence>
<dbReference type="InterPro" id="IPR002513">
    <property type="entry name" value="Tn3_Tnp_DDE_dom"/>
</dbReference>
<proteinExistence type="predicted"/>
<evidence type="ECO:0000313" key="3">
    <source>
        <dbReference type="Proteomes" id="UP000041356"/>
    </source>
</evidence>